<dbReference type="SUPFAM" id="SSF48371">
    <property type="entry name" value="ARM repeat"/>
    <property type="match status" value="1"/>
</dbReference>
<evidence type="ECO:0000313" key="7">
    <source>
        <dbReference type="Proteomes" id="UP001530400"/>
    </source>
</evidence>
<dbReference type="SUPFAM" id="SSF51197">
    <property type="entry name" value="Clavaminate synthase-like"/>
    <property type="match status" value="1"/>
</dbReference>
<dbReference type="InterPro" id="IPR050411">
    <property type="entry name" value="AlphaKG_dependent_hydroxylases"/>
</dbReference>
<dbReference type="Gene3D" id="1.25.10.10">
    <property type="entry name" value="Leucine-rich Repeat Variant"/>
    <property type="match status" value="1"/>
</dbReference>
<dbReference type="PANTHER" id="PTHR10696">
    <property type="entry name" value="GAMMA-BUTYROBETAINE HYDROXYLASE-RELATED"/>
    <property type="match status" value="1"/>
</dbReference>
<dbReference type="InterPro" id="IPR016024">
    <property type="entry name" value="ARM-type_fold"/>
</dbReference>
<dbReference type="GO" id="GO:0016491">
    <property type="term" value="F:oxidoreductase activity"/>
    <property type="evidence" value="ECO:0007669"/>
    <property type="project" value="UniProtKB-KW"/>
</dbReference>
<dbReference type="Pfam" id="PF02668">
    <property type="entry name" value="TauD"/>
    <property type="match status" value="1"/>
</dbReference>
<evidence type="ECO:0000256" key="3">
    <source>
        <dbReference type="ARBA" id="ARBA00022873"/>
    </source>
</evidence>
<comment type="pathway">
    <text evidence="2">Amine and polyamine biosynthesis; carnitine biosynthesis.</text>
</comment>
<feature type="domain" description="TauD/TfdA-like" evidence="5">
    <location>
        <begin position="210"/>
        <end position="503"/>
    </location>
</feature>
<protein>
    <recommendedName>
        <fullName evidence="5">TauD/TfdA-like domain-containing protein</fullName>
    </recommendedName>
</protein>
<comment type="caution">
    <text evidence="6">The sequence shown here is derived from an EMBL/GenBank/DDBJ whole genome shotgun (WGS) entry which is preliminary data.</text>
</comment>
<evidence type="ECO:0000256" key="4">
    <source>
        <dbReference type="ARBA" id="ARBA00023002"/>
    </source>
</evidence>
<dbReference type="GO" id="GO:0045329">
    <property type="term" value="P:carnitine biosynthetic process"/>
    <property type="evidence" value="ECO:0007669"/>
    <property type="project" value="UniProtKB-KW"/>
</dbReference>
<evidence type="ECO:0000256" key="1">
    <source>
        <dbReference type="ARBA" id="ARBA00001961"/>
    </source>
</evidence>
<dbReference type="InterPro" id="IPR003819">
    <property type="entry name" value="TauD/TfdA-like"/>
</dbReference>
<dbReference type="PANTHER" id="PTHR10696:SF51">
    <property type="entry name" value="TRIMETHYLLYSINE DIOXYGENASE, MITOCHONDRIAL"/>
    <property type="match status" value="1"/>
</dbReference>
<dbReference type="EMBL" id="JALLPJ020001253">
    <property type="protein sequence ID" value="KAL3772969.1"/>
    <property type="molecule type" value="Genomic_DNA"/>
</dbReference>
<dbReference type="Proteomes" id="UP001530400">
    <property type="component" value="Unassembled WGS sequence"/>
</dbReference>
<keyword evidence="4" id="KW-0560">Oxidoreductase</keyword>
<keyword evidence="7" id="KW-1185">Reference proteome</keyword>
<dbReference type="InterPro" id="IPR042098">
    <property type="entry name" value="TauD-like_sf"/>
</dbReference>
<name>A0ABD3NA57_9STRA</name>
<dbReference type="InterPro" id="IPR011989">
    <property type="entry name" value="ARM-like"/>
</dbReference>
<dbReference type="Gene3D" id="3.60.130.10">
    <property type="entry name" value="Clavaminate synthase-like"/>
    <property type="match status" value="1"/>
</dbReference>
<reference evidence="6 7" key="1">
    <citation type="submission" date="2024-10" db="EMBL/GenBank/DDBJ databases">
        <title>Updated reference genomes for cyclostephanoid diatoms.</title>
        <authorList>
            <person name="Roberts W.R."/>
            <person name="Alverson A.J."/>
        </authorList>
    </citation>
    <scope>NUCLEOTIDE SEQUENCE [LARGE SCALE GENOMIC DNA]</scope>
    <source>
        <strain evidence="6 7">AJA010-31</strain>
    </source>
</reference>
<evidence type="ECO:0000259" key="5">
    <source>
        <dbReference type="Pfam" id="PF02668"/>
    </source>
</evidence>
<evidence type="ECO:0000256" key="2">
    <source>
        <dbReference type="ARBA" id="ARBA00005022"/>
    </source>
</evidence>
<evidence type="ECO:0000313" key="6">
    <source>
        <dbReference type="EMBL" id="KAL3772969.1"/>
    </source>
</evidence>
<comment type="cofactor">
    <cofactor evidence="1">
        <name>L-ascorbate</name>
        <dbReference type="ChEBI" id="CHEBI:38290"/>
    </cofactor>
</comment>
<sequence length="1654" mass="182357">MLSSPHSVLSRASTYRNSCASIAKSFISCSKATSSLQICLKILTPTTVSKRSVFSTNHISSLPKQFLEAYDDMNFDPITHQRNDVLFDPVDGKPPISSADSQSRVDIEWNLEQNTISSKEGSSTSTTYSKDWIRVHRERWRMNASDFDCQWSDVQTHLSRYALERNDATKRILWSNWTEDLIRDPSSSPILFEYDNLRNENYNKSGNRSYDTEEKRLLKSLYQYGLVLVTGTPTQTDSLPEEFIDPSLPKNINSKESAESAILHLASLIGYHPLQTLYGPSVWSTSSKSLFYNNDDCNGTSASTADSAYGSTSLPLHTDMTYMASPPGVQVFLMVQPATIPDSNRDKESVGQSVYLDGFEAARQLQMEDPEAFEMLAVTTRQYRCIDDQEGWHMEASGPVIETMSNGIKGDILKPVKSIRHNDLDRLPDLPRYSLHGNDDSDVFYNRLREAHAAWDNILRRDYMRFVISLKPGDCVLVSNQRVMHGRYAFDASYYPRVVMGCYVGIDELMSKWRTHGLRVLVFNSHSQDMSHALNALDHALRGDPSGLSFLEQTASIYVLDATTPGHPTTYGWWNFLNNALNEVERYEEGNAINSPSYAPAAGLNRSPTNAKPLDHHVRLLATITRRMARRPPSSDRRLIGTCLANASMTHLVLLSNPDTSRTLLQNNEQLRERDMGRIAAIIFDYSFHRKRTNSGVQSAFSDPVAMEMMCGVIAANAVSSGANAVRHLVSNWIVPSCDSLPAFSVVAVLNHVACEALGKACPLGVREVVKECVPDVFVKALGPLLVEALRESEGGESMSDAGNNGNYRTTAFALKAFDSWCKATMIGAVQLRNIFSTIKINILETIADALYSNSEQVIDAVSDLIDTILKIDSMSNNVSSGLSIAQSVMSQALTSNALMLATQVADENAKARMSLLAELVSAVGLQRLRFTERQHKGDIAVCRCLTRSAAQVLIASKDFITMGALQVSFDGLFELLFKAIAHPSIDVCGIALDALSGIVPSNNELSTRLLPYLQGKAIIPFQLRNDAEGYEQFVDFRDRFLKEALIACYNGCTGFYITSCASAIEEFCQASLTPHLPHQLEAALFCMNAVSLRAKKAADTQILSQQLERIVSALKRNAFNTTSESFVMARMCSFISKYSSSFAQCQQVSVFEMASEIALTSFDISVAECNENAETPKHESALSEASDALQKLLCSAPSRFSAPEALSALERAWNMPYNGTKIAIEDRETLCKGFCVVIASLPPEQLDSALHNLAQSIISCLNITAKEAEPNSNQNAPILQRIANETRLLASVMKRFVRTDVQSRFDLLSALLQKSWQGLTFIGESFGSEEVVTDALFQLLTATLLLYRSSNGILILQESCSLAKTVASKSKASLPSFLSFVQKVIEIHGDEVEMGSDTNSDNTTIRGIVTQLMLLSYEGVMAVSTAREQSAPTQQNNEQAHDIMSPMFKTLSACATKCPTFLLTFAREAQPAGELILSSIQAAPGTLSAAEVEVSSSTIDFLKVLMIQSNSIQIDKLDAADRDVIIAIMQKIKHILQNDVLPSSIAAVCGICTQDMIAPLASFIHEILHSSNWQEVESPVTSVLSSYQFKLGEECKAAVIEVFKRCSEGGFPSSNFGDFIFDVWDMHQTDDTEATAGAQVVSDFIKRHNANRV</sequence>
<organism evidence="6 7">
    <name type="scientific">Cyclotella atomus</name>
    <dbReference type="NCBI Taxonomy" id="382360"/>
    <lineage>
        <taxon>Eukaryota</taxon>
        <taxon>Sar</taxon>
        <taxon>Stramenopiles</taxon>
        <taxon>Ochrophyta</taxon>
        <taxon>Bacillariophyta</taxon>
        <taxon>Coscinodiscophyceae</taxon>
        <taxon>Thalassiosirophycidae</taxon>
        <taxon>Stephanodiscales</taxon>
        <taxon>Stephanodiscaceae</taxon>
        <taxon>Cyclotella</taxon>
    </lineage>
</organism>
<accession>A0ABD3NA57</accession>
<keyword evidence="3" id="KW-0124">Carnitine biosynthesis</keyword>
<gene>
    <name evidence="6" type="ORF">ACHAWO_010191</name>
</gene>
<proteinExistence type="predicted"/>